<dbReference type="RefSeq" id="WP_230001427.1">
    <property type="nucleotide sequence ID" value="NZ_JAJJMN010000003.1"/>
</dbReference>
<protein>
    <submittedName>
        <fullName evidence="2">DUF4280 domain-containing protein</fullName>
    </submittedName>
</protein>
<comment type="caution">
    <text evidence="2">The sequence shown here is derived from an EMBL/GenBank/DDBJ whole genome shotgun (WGS) entry which is preliminary data.</text>
</comment>
<dbReference type="Pfam" id="PF14107">
    <property type="entry name" value="DUF4280"/>
    <property type="match status" value="1"/>
</dbReference>
<evidence type="ECO:0000256" key="1">
    <source>
        <dbReference type="SAM" id="MobiDB-lite"/>
    </source>
</evidence>
<dbReference type="InterPro" id="IPR025460">
    <property type="entry name" value="DUF4280"/>
</dbReference>
<proteinExistence type="predicted"/>
<keyword evidence="3" id="KW-1185">Reference proteome</keyword>
<name>A0ABS8M918_9FLAO</name>
<evidence type="ECO:0000313" key="2">
    <source>
        <dbReference type="EMBL" id="MCC9020616.1"/>
    </source>
</evidence>
<feature type="region of interest" description="Disordered" evidence="1">
    <location>
        <begin position="1"/>
        <end position="20"/>
    </location>
</feature>
<accession>A0ABS8M918</accession>
<reference evidence="2" key="1">
    <citation type="submission" date="2021-11" db="EMBL/GenBank/DDBJ databases">
        <title>Description of novel Flavobacterium species.</title>
        <authorList>
            <person name="Saticioglu I.B."/>
            <person name="Ay H."/>
            <person name="Altun S."/>
            <person name="Duman M."/>
        </authorList>
    </citation>
    <scope>NUCLEOTIDE SEQUENCE</scope>
    <source>
        <strain evidence="2">F-126</strain>
    </source>
</reference>
<sequence length="237" mass="26701">MAKPDNTQKRKEREEKEEAEDGLKFVIDRAKLKCDLCTVPEGDLKVNFDTPTIQDKKVATIVEKDKKSVIFKGNCKKSPQSSSPCASVMQLADWKDVGTVYFQEKFPLLLKSTIKCNYGGVDIKITDSAQRNAPEKIDTTAAPVPDLEKRIVELYWTYNDTKLAKKSRFYVDMNLVVKTLNYKEGESVTVSIKSEDGKPLTDNLTELNLTGTVGKSDTVIFEKVLKDYTLNLLETDN</sequence>
<dbReference type="EMBL" id="JAJJMN010000003">
    <property type="protein sequence ID" value="MCC9020616.1"/>
    <property type="molecule type" value="Genomic_DNA"/>
</dbReference>
<gene>
    <name evidence="2" type="ORF">LNQ34_22875</name>
</gene>
<dbReference type="Proteomes" id="UP001430700">
    <property type="component" value="Unassembled WGS sequence"/>
</dbReference>
<organism evidence="2 3">
    <name type="scientific">Flavobacterium lipolyticum</name>
    <dbReference type="NCBI Taxonomy" id="2893754"/>
    <lineage>
        <taxon>Bacteria</taxon>
        <taxon>Pseudomonadati</taxon>
        <taxon>Bacteroidota</taxon>
        <taxon>Flavobacteriia</taxon>
        <taxon>Flavobacteriales</taxon>
        <taxon>Flavobacteriaceae</taxon>
        <taxon>Flavobacterium</taxon>
    </lineage>
</organism>
<evidence type="ECO:0000313" key="3">
    <source>
        <dbReference type="Proteomes" id="UP001430700"/>
    </source>
</evidence>